<protein>
    <submittedName>
        <fullName evidence="2">Uncharacterized protein C19orf43</fullName>
    </submittedName>
</protein>
<dbReference type="GO" id="GO:0008408">
    <property type="term" value="F:3'-5' exonuclease activity"/>
    <property type="evidence" value="ECO:0007669"/>
    <property type="project" value="InterPro"/>
</dbReference>
<accession>A0A146KZG1</accession>
<dbReference type="EMBL" id="GDHC01018242">
    <property type="protein sequence ID" value="JAQ00387.1"/>
    <property type="molecule type" value="Transcribed_RNA"/>
</dbReference>
<feature type="compositionally biased region" description="Low complexity" evidence="1">
    <location>
        <begin position="65"/>
        <end position="98"/>
    </location>
</feature>
<name>A0A146KZG1_LYGHE</name>
<dbReference type="GO" id="GO:0008409">
    <property type="term" value="F:5'-3' exonuclease activity"/>
    <property type="evidence" value="ECO:0007669"/>
    <property type="project" value="InterPro"/>
</dbReference>
<reference evidence="2" key="1">
    <citation type="journal article" date="2016" name="Gigascience">
        <title>De novo construction of an expanded transcriptome assembly for the western tarnished plant bug, Lygus hesperus.</title>
        <authorList>
            <person name="Tassone E.E."/>
            <person name="Geib S.M."/>
            <person name="Hall B."/>
            <person name="Fabrick J.A."/>
            <person name="Brent C.S."/>
            <person name="Hull J.J."/>
        </authorList>
    </citation>
    <scope>NUCLEOTIDE SEQUENCE</scope>
</reference>
<organism evidence="2">
    <name type="scientific">Lygus hesperus</name>
    <name type="common">Western plant bug</name>
    <dbReference type="NCBI Taxonomy" id="30085"/>
    <lineage>
        <taxon>Eukaryota</taxon>
        <taxon>Metazoa</taxon>
        <taxon>Ecdysozoa</taxon>
        <taxon>Arthropoda</taxon>
        <taxon>Hexapoda</taxon>
        <taxon>Insecta</taxon>
        <taxon>Pterygota</taxon>
        <taxon>Neoptera</taxon>
        <taxon>Paraneoptera</taxon>
        <taxon>Hemiptera</taxon>
        <taxon>Heteroptera</taxon>
        <taxon>Panheteroptera</taxon>
        <taxon>Cimicomorpha</taxon>
        <taxon>Miridae</taxon>
        <taxon>Mirini</taxon>
        <taxon>Lygus</taxon>
    </lineage>
</organism>
<dbReference type="PANTHER" id="PTHR34753">
    <property type="entry name" value="TELOMERASE RNA COMPONENT INTERACTING RNASE"/>
    <property type="match status" value="1"/>
</dbReference>
<sequence>KSHIDYRIFSEEPFCFPLGSDTGSSKMVYRSSRAPGRSEDEGSGRPHNVFRNDGSFLEMFKKMQGSSSSSKSEGPPKEAPTSPGPSAASPGPTAASPPDVDGAPQGAELPRPPPKAPFVGKRRGGRVLPTGKVKRLKPESDSPAEIPKDAWSAYLAEVKRYKETTCEEDGKTRPLVK</sequence>
<gene>
    <name evidence="2" type="primary">C19orf43_1</name>
    <name evidence="2" type="ORF">g.52960</name>
</gene>
<proteinExistence type="predicted"/>
<dbReference type="PANTHER" id="PTHR34753:SF1">
    <property type="entry name" value="TELOMERASE RNA COMPONENT INTERACTING RNASE"/>
    <property type="match status" value="1"/>
</dbReference>
<dbReference type="InterPro" id="IPR038838">
    <property type="entry name" value="TRIR"/>
</dbReference>
<feature type="region of interest" description="Disordered" evidence="1">
    <location>
        <begin position="15"/>
        <end position="145"/>
    </location>
</feature>
<evidence type="ECO:0000256" key="1">
    <source>
        <dbReference type="SAM" id="MobiDB-lite"/>
    </source>
</evidence>
<evidence type="ECO:0000313" key="2">
    <source>
        <dbReference type="EMBL" id="JAQ00387.1"/>
    </source>
</evidence>
<dbReference type="AlphaFoldDB" id="A0A146KZG1"/>
<feature type="non-terminal residue" evidence="2">
    <location>
        <position position="1"/>
    </location>
</feature>